<evidence type="ECO:0000256" key="8">
    <source>
        <dbReference type="ARBA" id="ARBA00034708"/>
    </source>
</evidence>
<keyword evidence="11" id="KW-1185">Reference proteome</keyword>
<dbReference type="RefSeq" id="WP_379983548.1">
    <property type="nucleotide sequence ID" value="NZ_JADIKD010000012.1"/>
</dbReference>
<organism evidence="10 11">
    <name type="scientific">Dyella koreensis</name>
    <dbReference type="NCBI Taxonomy" id="311235"/>
    <lineage>
        <taxon>Bacteria</taxon>
        <taxon>Pseudomonadati</taxon>
        <taxon>Pseudomonadota</taxon>
        <taxon>Gammaproteobacteria</taxon>
        <taxon>Lysobacterales</taxon>
        <taxon>Rhodanobacteraceae</taxon>
        <taxon>Dyella</taxon>
    </lineage>
</organism>
<evidence type="ECO:0000313" key="11">
    <source>
        <dbReference type="Proteomes" id="UP001620408"/>
    </source>
</evidence>
<evidence type="ECO:0000256" key="7">
    <source>
        <dbReference type="ARBA" id="ARBA00023136"/>
    </source>
</evidence>
<evidence type="ECO:0000256" key="6">
    <source>
        <dbReference type="ARBA" id="ARBA00023065"/>
    </source>
</evidence>
<dbReference type="PANTHER" id="PTHR33281">
    <property type="entry name" value="UPF0187 PROTEIN YNEE"/>
    <property type="match status" value="1"/>
</dbReference>
<evidence type="ECO:0000256" key="1">
    <source>
        <dbReference type="ARBA" id="ARBA00004651"/>
    </source>
</evidence>
<comment type="similarity">
    <text evidence="8">Belongs to the anion channel-forming bestrophin (TC 1.A.46) family.</text>
</comment>
<feature type="transmembrane region" description="Helical" evidence="9">
    <location>
        <begin position="49"/>
        <end position="70"/>
    </location>
</feature>
<evidence type="ECO:0000313" key="10">
    <source>
        <dbReference type="EMBL" id="MFK2918834.1"/>
    </source>
</evidence>
<sequence length="298" mass="33050">MIVRQQPSFKDILFAIRGSILPRIARRLVTIALLSVVAILAAIEHPGIFAKISAVPFTLIGIALSVFMSFRNNACYARWWEGRRLWGELIISCRSFARQTSTLGEKDRRFLLRSLCGFAAGLTARLRGDDEPAAIASWCTLDNVDKAPNPTNEVLNQVGKYCLTLMHQEKIGAIHYSVLEKQLAQLSDVQGGCERIASTPVPFTYSLLLHRTALIFCITLPFALAGSLGWWTLLPVLLVAYTFFGLDALGHQLEAPFSLEPNALPLNAMQRIVEREMLGLLGEKELPPLLEPHNDVLS</sequence>
<evidence type="ECO:0000256" key="9">
    <source>
        <dbReference type="SAM" id="Phobius"/>
    </source>
</evidence>
<protein>
    <submittedName>
        <fullName evidence="10">Bestrophin family protein</fullName>
    </submittedName>
</protein>
<keyword evidence="2" id="KW-0813">Transport</keyword>
<keyword evidence="5 9" id="KW-1133">Transmembrane helix</keyword>
<keyword evidence="4 9" id="KW-0812">Transmembrane</keyword>
<name>A0ABW8K7G8_9GAMM</name>
<dbReference type="InterPro" id="IPR044669">
    <property type="entry name" value="YneE/VCCN1/2-like"/>
</dbReference>
<evidence type="ECO:0000256" key="4">
    <source>
        <dbReference type="ARBA" id="ARBA00022692"/>
    </source>
</evidence>
<dbReference type="Proteomes" id="UP001620408">
    <property type="component" value="Unassembled WGS sequence"/>
</dbReference>
<keyword evidence="3" id="KW-1003">Cell membrane</keyword>
<dbReference type="EMBL" id="JADIKD010000012">
    <property type="protein sequence ID" value="MFK2918834.1"/>
    <property type="molecule type" value="Genomic_DNA"/>
</dbReference>
<proteinExistence type="inferred from homology"/>
<comment type="caution">
    <text evidence="10">The sequence shown here is derived from an EMBL/GenBank/DDBJ whole genome shotgun (WGS) entry which is preliminary data.</text>
</comment>
<accession>A0ABW8K7G8</accession>
<dbReference type="PANTHER" id="PTHR33281:SF19">
    <property type="entry name" value="VOLTAGE-DEPENDENT ANION CHANNEL-FORMING PROTEIN YNEE"/>
    <property type="match status" value="1"/>
</dbReference>
<evidence type="ECO:0000256" key="5">
    <source>
        <dbReference type="ARBA" id="ARBA00022989"/>
    </source>
</evidence>
<feature type="transmembrane region" description="Helical" evidence="9">
    <location>
        <begin position="24"/>
        <end position="43"/>
    </location>
</feature>
<evidence type="ECO:0000256" key="3">
    <source>
        <dbReference type="ARBA" id="ARBA00022475"/>
    </source>
</evidence>
<keyword evidence="6" id="KW-0406">Ion transport</keyword>
<reference evidence="10 11" key="1">
    <citation type="submission" date="2020-10" db="EMBL/GenBank/DDBJ databases">
        <title>Phylogeny of dyella-like bacteria.</title>
        <authorList>
            <person name="Fu J."/>
        </authorList>
    </citation>
    <scope>NUCLEOTIDE SEQUENCE [LARGE SCALE GENOMIC DNA]</scope>
    <source>
        <strain evidence="10 11">BB4</strain>
    </source>
</reference>
<keyword evidence="7 9" id="KW-0472">Membrane</keyword>
<comment type="subcellular location">
    <subcellularLocation>
        <location evidence="1">Cell membrane</location>
        <topology evidence="1">Multi-pass membrane protein</topology>
    </subcellularLocation>
</comment>
<gene>
    <name evidence="10" type="ORF">ISS97_16300</name>
</gene>
<feature type="transmembrane region" description="Helical" evidence="9">
    <location>
        <begin position="205"/>
        <end position="224"/>
    </location>
</feature>
<evidence type="ECO:0000256" key="2">
    <source>
        <dbReference type="ARBA" id="ARBA00022448"/>
    </source>
</evidence>
<dbReference type="Pfam" id="PF25539">
    <property type="entry name" value="Bestrophin_2"/>
    <property type="match status" value="1"/>
</dbReference>